<dbReference type="Gene3D" id="3.30.200.20">
    <property type="entry name" value="Phosphorylase Kinase, domain 1"/>
    <property type="match status" value="1"/>
</dbReference>
<dbReference type="PANTHER" id="PTHR44167:SF30">
    <property type="entry name" value="PHOSPHORYLASE KINASE"/>
    <property type="match status" value="1"/>
</dbReference>
<dbReference type="SMART" id="SM00220">
    <property type="entry name" value="S_TKc"/>
    <property type="match status" value="1"/>
</dbReference>
<dbReference type="GO" id="GO:0005634">
    <property type="term" value="C:nucleus"/>
    <property type="evidence" value="ECO:0007669"/>
    <property type="project" value="TreeGrafter"/>
</dbReference>
<dbReference type="SUPFAM" id="SSF56112">
    <property type="entry name" value="Protein kinase-like (PK-like)"/>
    <property type="match status" value="2"/>
</dbReference>
<dbReference type="Pfam" id="PF00069">
    <property type="entry name" value="Pkinase"/>
    <property type="match status" value="1"/>
</dbReference>
<proteinExistence type="predicted"/>
<evidence type="ECO:0000259" key="1">
    <source>
        <dbReference type="PROSITE" id="PS50011"/>
    </source>
</evidence>
<dbReference type="Proteomes" id="UP001175226">
    <property type="component" value="Unassembled WGS sequence"/>
</dbReference>
<sequence length="858" mass="98380">MSTKRSALTELLPTEVFWRDHSVWLKECGYELRPRFRPGWIPSWTGTNKHPYQFEDSHWLFRSYAFMDAKDTSTGQIVAMKIIRHEDNPDELAIVTFLSSEEKSSDHRNHCVPILRILSVPDEEGHVIIVMPYLCPWYDPKFKTIGEGVQFFREMLEGLQFIHDNNVVHRDGGFTNIMMDATSMYGPGGFHPQERDLKYDFSSRARYRSRTERPPRYYFIDFGLSILYKPDDLPATVCAHEGGDKSVPEFLTDEPDLTKRRPKHDPFAVDVYYLGNAFRAFLRRGLRGMKGFEFMEPLIAAMTEPDPSKRIKIDEAVKRLADIEKGLSAMTLRSRVVYNAEFTILRPFKAVSHWVWTLGLVAQGIPATPKLFPQLMDIWESNHSSCIQSSLCSILRSSPSSHLILSRDGVYSRAFSLVPTAARLSLRLISSVYMYSQAKHLRMSGDASEKSIRFPSKMSPSSSLSRLEGCAAPCKGTMTGYCKGREAVERFDGIVGEIFWRDHCMWLKECGYKLRPRLQPDWTPSWTGTNKLSVLCEDSERELRSYNFMDAMDLSSGKVVALKLIRHLENPHELEIGTFLVKSLDPRNHCVPILRELPVPDMDNHTIIVMPYLRPWHDPPFKTIGEGVQFFKEMLEALQFLHQQNIAHRDGGYTNIFMDATDMFPDSFHPQRRDLKYDYSGPALYYRRTERPPKYYFIDFGLSKRCKADDLPVLDLVLGGDQTVPEAIDITSICDPFAVDVYYLGNALRAFLPEVSRTCQESVIRKGLRGMKSFGFMKPLVMAMVEPDPAKRIKIDEAVERFAAIENGLSAMTLRGRVAYSSEHFVMRPFRAISHWVWTLKLIARGIPAVPHQSALPH</sequence>
<feature type="domain" description="Protein kinase" evidence="1">
    <location>
        <begin position="30"/>
        <end position="349"/>
    </location>
</feature>
<gene>
    <name evidence="2" type="ORF">EV421DRAFT_1724963</name>
</gene>
<dbReference type="InterPro" id="IPR011009">
    <property type="entry name" value="Kinase-like_dom_sf"/>
</dbReference>
<protein>
    <recommendedName>
        <fullName evidence="1">Protein kinase domain-containing protein</fullName>
    </recommendedName>
</protein>
<evidence type="ECO:0000313" key="2">
    <source>
        <dbReference type="EMBL" id="KAK0421702.1"/>
    </source>
</evidence>
<accession>A0AA39IC59</accession>
<dbReference type="Gene3D" id="1.10.510.10">
    <property type="entry name" value="Transferase(Phosphotransferase) domain 1"/>
    <property type="match status" value="2"/>
</dbReference>
<dbReference type="GO" id="GO:0005524">
    <property type="term" value="F:ATP binding"/>
    <property type="evidence" value="ECO:0007669"/>
    <property type="project" value="InterPro"/>
</dbReference>
<name>A0AA39IC59_9AGAR</name>
<dbReference type="AlphaFoldDB" id="A0AA39IC59"/>
<dbReference type="GO" id="GO:0004674">
    <property type="term" value="F:protein serine/threonine kinase activity"/>
    <property type="evidence" value="ECO:0007669"/>
    <property type="project" value="TreeGrafter"/>
</dbReference>
<feature type="domain" description="Protein kinase" evidence="1">
    <location>
        <begin position="537"/>
        <end position="805"/>
    </location>
</feature>
<keyword evidence="3" id="KW-1185">Reference proteome</keyword>
<dbReference type="GO" id="GO:0044773">
    <property type="term" value="P:mitotic DNA damage checkpoint signaling"/>
    <property type="evidence" value="ECO:0007669"/>
    <property type="project" value="TreeGrafter"/>
</dbReference>
<dbReference type="PANTHER" id="PTHR44167">
    <property type="entry name" value="OVARIAN-SPECIFIC SERINE/THREONINE-PROTEIN KINASE LOK-RELATED"/>
    <property type="match status" value="1"/>
</dbReference>
<organism evidence="2 3">
    <name type="scientific">Armillaria borealis</name>
    <dbReference type="NCBI Taxonomy" id="47425"/>
    <lineage>
        <taxon>Eukaryota</taxon>
        <taxon>Fungi</taxon>
        <taxon>Dikarya</taxon>
        <taxon>Basidiomycota</taxon>
        <taxon>Agaricomycotina</taxon>
        <taxon>Agaricomycetes</taxon>
        <taxon>Agaricomycetidae</taxon>
        <taxon>Agaricales</taxon>
        <taxon>Marasmiineae</taxon>
        <taxon>Physalacriaceae</taxon>
        <taxon>Armillaria</taxon>
    </lineage>
</organism>
<comment type="caution">
    <text evidence="2">The sequence shown here is derived from an EMBL/GenBank/DDBJ whole genome shotgun (WGS) entry which is preliminary data.</text>
</comment>
<dbReference type="InterPro" id="IPR000719">
    <property type="entry name" value="Prot_kinase_dom"/>
</dbReference>
<dbReference type="EMBL" id="JAUEPT010000355">
    <property type="protein sequence ID" value="KAK0421702.1"/>
    <property type="molecule type" value="Genomic_DNA"/>
</dbReference>
<dbReference type="PROSITE" id="PS50011">
    <property type="entry name" value="PROTEIN_KINASE_DOM"/>
    <property type="match status" value="2"/>
</dbReference>
<reference evidence="2" key="1">
    <citation type="submission" date="2023-06" db="EMBL/GenBank/DDBJ databases">
        <authorList>
            <consortium name="Lawrence Berkeley National Laboratory"/>
            <person name="Ahrendt S."/>
            <person name="Sahu N."/>
            <person name="Indic B."/>
            <person name="Wong-Bajracharya J."/>
            <person name="Merenyi Z."/>
            <person name="Ke H.-M."/>
            <person name="Monk M."/>
            <person name="Kocsube S."/>
            <person name="Drula E."/>
            <person name="Lipzen A."/>
            <person name="Balint B."/>
            <person name="Henrissat B."/>
            <person name="Andreopoulos B."/>
            <person name="Martin F.M."/>
            <person name="Harder C.B."/>
            <person name="Rigling D."/>
            <person name="Ford K.L."/>
            <person name="Foster G.D."/>
            <person name="Pangilinan J."/>
            <person name="Papanicolaou A."/>
            <person name="Barry K."/>
            <person name="LaButti K."/>
            <person name="Viragh M."/>
            <person name="Koriabine M."/>
            <person name="Yan M."/>
            <person name="Riley R."/>
            <person name="Champramary S."/>
            <person name="Plett K.L."/>
            <person name="Tsai I.J."/>
            <person name="Slot J."/>
            <person name="Sipos G."/>
            <person name="Plett J."/>
            <person name="Nagy L.G."/>
            <person name="Grigoriev I.V."/>
        </authorList>
    </citation>
    <scope>NUCLEOTIDE SEQUENCE</scope>
    <source>
        <strain evidence="2">FPL87.14</strain>
    </source>
</reference>
<evidence type="ECO:0000313" key="3">
    <source>
        <dbReference type="Proteomes" id="UP001175226"/>
    </source>
</evidence>